<feature type="domain" description="HTH crp-type" evidence="5">
    <location>
        <begin position="1"/>
        <end position="50"/>
    </location>
</feature>
<name>A0ABX5ZFN5_9MICO</name>
<comment type="similarity">
    <text evidence="1">Belongs to the SorC transcriptional regulatory family.</text>
</comment>
<dbReference type="InterPro" id="IPR037171">
    <property type="entry name" value="NagB/RpiA_transferase-like"/>
</dbReference>
<dbReference type="EMBL" id="CP043031">
    <property type="protein sequence ID" value="QEH94529.1"/>
    <property type="molecule type" value="Genomic_DNA"/>
</dbReference>
<dbReference type="PANTHER" id="PTHR34294:SF1">
    <property type="entry name" value="TRANSCRIPTIONAL REGULATOR LSRR"/>
    <property type="match status" value="1"/>
</dbReference>
<sequence length="294" mass="31165">MYYSEDATQAQVAEELGMSRATVSRLLAEARAHGIVTIEVHRPTTFDASGLAGDLTQALGINRAWIGHGSSVVHAGRALAPQVGQALEAAELHFGDALLVSSGASVYEASRSEVPTLPGVVVAPTVGGMYEPDAYYQTNEIVRRMAMKVQGNAEFLYAPAMPGPELAPMLRNDPTIRRVTALWDTASVALLGIGAAPRLRTSLPSVISKDRNTMANSVGDICTRPFDRDGEPIVFPGMEDLVAMDFDQLRRVPHAIAIAAGADKVASIRAAAKASLFNELVTDAETAQALLEDA</sequence>
<keyword evidence="2" id="KW-0805">Transcription regulation</keyword>
<dbReference type="InterPro" id="IPR012318">
    <property type="entry name" value="HTH_CRP"/>
</dbReference>
<dbReference type="Pfam" id="PF04198">
    <property type="entry name" value="Sugar-bind"/>
    <property type="match status" value="1"/>
</dbReference>
<keyword evidence="4" id="KW-0804">Transcription</keyword>
<dbReference type="PROSITE" id="PS51063">
    <property type="entry name" value="HTH_CRP_2"/>
    <property type="match status" value="1"/>
</dbReference>
<protein>
    <submittedName>
        <fullName evidence="6">RNA polymerase subunit sigma-70</fullName>
    </submittedName>
</protein>
<dbReference type="Gene3D" id="3.40.50.1360">
    <property type="match status" value="1"/>
</dbReference>
<dbReference type="InterPro" id="IPR000835">
    <property type="entry name" value="HTH_MarR-typ"/>
</dbReference>
<dbReference type="InterPro" id="IPR051054">
    <property type="entry name" value="SorC_transcr_regulators"/>
</dbReference>
<dbReference type="Gene3D" id="1.10.10.60">
    <property type="entry name" value="Homeodomain-like"/>
    <property type="match status" value="1"/>
</dbReference>
<dbReference type="Proteomes" id="UP000323565">
    <property type="component" value="Chromosome"/>
</dbReference>
<evidence type="ECO:0000313" key="6">
    <source>
        <dbReference type="EMBL" id="QEH94529.1"/>
    </source>
</evidence>
<keyword evidence="3" id="KW-0238">DNA-binding</keyword>
<reference evidence="6 7" key="1">
    <citation type="submission" date="2019-08" db="EMBL/GenBank/DDBJ databases">
        <title>Dermacoccus abyssi strain HZAU 226, whole genome Nanopore sequencing project.</title>
        <authorList>
            <person name="Guo A."/>
            <person name="Zhang X."/>
            <person name="Ruan Y."/>
            <person name="Liu W."/>
            <person name="Chen Q."/>
            <person name="Gu L."/>
        </authorList>
    </citation>
    <scope>NUCLEOTIDE SEQUENCE [LARGE SCALE GENOMIC DNA]</scope>
    <source>
        <strain evidence="6 7">HZAU 226</strain>
    </source>
</reference>
<evidence type="ECO:0000313" key="7">
    <source>
        <dbReference type="Proteomes" id="UP000323565"/>
    </source>
</evidence>
<evidence type="ECO:0000256" key="3">
    <source>
        <dbReference type="ARBA" id="ARBA00023125"/>
    </source>
</evidence>
<evidence type="ECO:0000259" key="5">
    <source>
        <dbReference type="PROSITE" id="PS51063"/>
    </source>
</evidence>
<evidence type="ECO:0000256" key="2">
    <source>
        <dbReference type="ARBA" id="ARBA00023015"/>
    </source>
</evidence>
<dbReference type="Pfam" id="PF12802">
    <property type="entry name" value="MarR_2"/>
    <property type="match status" value="1"/>
</dbReference>
<evidence type="ECO:0000256" key="4">
    <source>
        <dbReference type="ARBA" id="ARBA00023163"/>
    </source>
</evidence>
<organism evidence="6 7">
    <name type="scientific">Dermacoccus abyssi</name>
    <dbReference type="NCBI Taxonomy" id="322596"/>
    <lineage>
        <taxon>Bacteria</taxon>
        <taxon>Bacillati</taxon>
        <taxon>Actinomycetota</taxon>
        <taxon>Actinomycetes</taxon>
        <taxon>Micrococcales</taxon>
        <taxon>Dermacoccaceae</taxon>
        <taxon>Dermacoccus</taxon>
    </lineage>
</organism>
<keyword evidence="7" id="KW-1185">Reference proteome</keyword>
<dbReference type="SUPFAM" id="SSF100950">
    <property type="entry name" value="NagB/RpiA/CoA transferase-like"/>
    <property type="match status" value="1"/>
</dbReference>
<gene>
    <name evidence="6" type="ORF">FV141_00290</name>
</gene>
<dbReference type="PANTHER" id="PTHR34294">
    <property type="entry name" value="TRANSCRIPTIONAL REGULATOR-RELATED"/>
    <property type="match status" value="1"/>
</dbReference>
<dbReference type="InterPro" id="IPR007324">
    <property type="entry name" value="Sugar-bd_dom_put"/>
</dbReference>
<evidence type="ECO:0000256" key="1">
    <source>
        <dbReference type="ARBA" id="ARBA00010466"/>
    </source>
</evidence>
<proteinExistence type="inferred from homology"/>
<accession>A0ABX5ZFN5</accession>